<evidence type="ECO:0000313" key="3">
    <source>
        <dbReference type="EMBL" id="AGP31807.1"/>
    </source>
</evidence>
<accession>S4XF97</accession>
<dbReference type="RefSeq" id="WP_020442156.1">
    <property type="nucleotide sequence ID" value="NC_021663.1"/>
</dbReference>
<dbReference type="PATRIC" id="fig|1200352.3.peg.2215"/>
<feature type="compositionally biased region" description="Polar residues" evidence="1">
    <location>
        <begin position="1"/>
        <end position="10"/>
    </location>
</feature>
<feature type="compositionally biased region" description="Polar residues" evidence="1">
    <location>
        <begin position="29"/>
        <end position="53"/>
    </location>
</feature>
<keyword evidence="2" id="KW-0472">Membrane</keyword>
<keyword evidence="2" id="KW-0812">Transmembrane</keyword>
<evidence type="ECO:0000313" key="4">
    <source>
        <dbReference type="Proteomes" id="UP000014809"/>
    </source>
</evidence>
<dbReference type="eggNOG" id="COG0515">
    <property type="taxonomic scope" value="Bacteria"/>
</dbReference>
<dbReference type="Proteomes" id="UP000014809">
    <property type="component" value="Chromosome"/>
</dbReference>
<dbReference type="AlphaFoldDB" id="S4XF97"/>
<feature type="compositionally biased region" description="Low complexity" evidence="1">
    <location>
        <begin position="118"/>
        <end position="133"/>
    </location>
</feature>
<name>S4XF97_9CORY</name>
<organism evidence="3 4">
    <name type="scientific">Corynebacterium terpenotabidum Y-11</name>
    <dbReference type="NCBI Taxonomy" id="1200352"/>
    <lineage>
        <taxon>Bacteria</taxon>
        <taxon>Bacillati</taxon>
        <taxon>Actinomycetota</taxon>
        <taxon>Actinomycetes</taxon>
        <taxon>Mycobacteriales</taxon>
        <taxon>Corynebacteriaceae</taxon>
        <taxon>Corynebacterium</taxon>
    </lineage>
</organism>
<reference evidence="3 4" key="1">
    <citation type="submission" date="2012-06" db="EMBL/GenBank/DDBJ databases">
        <title>Complete genome sequence of Corynebacterium terpenotabidum Y-11 (=DSM 44721).</title>
        <authorList>
            <person name="Ruckert C."/>
            <person name="Albersmeier A."/>
            <person name="Al-Dilaimi A."/>
            <person name="Szczepanowski R."/>
            <person name="Kalinowski J."/>
        </authorList>
    </citation>
    <scope>NUCLEOTIDE SEQUENCE [LARGE SCALE GENOMIC DNA]</scope>
    <source>
        <strain evidence="3 4">Y-11</strain>
    </source>
</reference>
<evidence type="ECO:0000256" key="1">
    <source>
        <dbReference type="SAM" id="MobiDB-lite"/>
    </source>
</evidence>
<dbReference type="EMBL" id="CP003696">
    <property type="protein sequence ID" value="AGP31807.1"/>
    <property type="molecule type" value="Genomic_DNA"/>
</dbReference>
<feature type="transmembrane region" description="Helical" evidence="2">
    <location>
        <begin position="74"/>
        <end position="95"/>
    </location>
</feature>
<dbReference type="HOGENOM" id="CLU_078729_1_0_11"/>
<evidence type="ECO:0000256" key="2">
    <source>
        <dbReference type="SAM" id="Phobius"/>
    </source>
</evidence>
<feature type="region of interest" description="Disordered" evidence="1">
    <location>
        <begin position="1"/>
        <end position="65"/>
    </location>
</feature>
<proteinExistence type="predicted"/>
<dbReference type="OrthoDB" id="4412616at2"/>
<sequence length="230" mass="23271">MTQGWGSNAPQYGGGADDGMTRGFAPVSPDSTQYNPFQDGQSGQVDQTGQSAWAPTGPGDGGGAGGNGGRGAKIAIIVLVVLLVIAVGVILATQWNNLVGGDDDSSASPATTTMVLPADGSGSSGQDSSSSASRPTTPNLPSGVTAVNAAAINNEPTGNFNSVWLSGPTTPGFAENVRNAYVNAYLSNRKTDQTVTASSPSTRRTYTMTCVDKTSYIHCTGGDNANVYIA</sequence>
<keyword evidence="2" id="KW-1133">Transmembrane helix</keyword>
<keyword evidence="4" id="KW-1185">Reference proteome</keyword>
<dbReference type="STRING" id="1200352.A606_10840"/>
<dbReference type="KEGG" id="cter:A606_10840"/>
<gene>
    <name evidence="3" type="ORF">A606_10840</name>
</gene>
<protein>
    <submittedName>
        <fullName evidence="3">Uncharacterized protein</fullName>
    </submittedName>
</protein>
<feature type="region of interest" description="Disordered" evidence="1">
    <location>
        <begin position="98"/>
        <end position="143"/>
    </location>
</feature>